<evidence type="ECO:0000313" key="5">
    <source>
        <dbReference type="EMBL" id="RCL72522.1"/>
    </source>
</evidence>
<feature type="compositionally biased region" description="Basic and acidic residues" evidence="3">
    <location>
        <begin position="307"/>
        <end position="326"/>
    </location>
</feature>
<dbReference type="SUPFAM" id="SSF56529">
    <property type="entry name" value="FAH"/>
    <property type="match status" value="1"/>
</dbReference>
<sequence>MKFLYFNDFRLGVLIENKVIDITDQLSDIPNRDSRDLINGLIEKYDNYKDLIEDYVNNNDGVDINSVRLRSPCPRPSNIDCMAVNYMEDGTRKEAAPINAFHKATSTVIGHGDTMELTDIPATIFEGEAELAIVIGKRAENVSEKDAMDYIFGYTNLIDGSARGLIASNFFFQMKSRASYTPIGPYLVTKDEINDPQNLQILLRNNGIVMQDFNTDDMAHKIPRCIEWLSSIHALEPGDIIATGTNHRGLNPFMDGDKVELEIEKIGTLNFNVSDPLKRTWERVTRKTHIEDRGLEGAHTPQLTGKYAKEEESKTSTERDRKLTSI</sequence>
<gene>
    <name evidence="5" type="ORF">DBW71_05195</name>
</gene>
<protein>
    <submittedName>
        <fullName evidence="5">FAA hydrolase family protein</fullName>
    </submittedName>
</protein>
<accession>A0A368DKZ9</accession>
<dbReference type="EMBL" id="QOQD01000013">
    <property type="protein sequence ID" value="RCL72522.1"/>
    <property type="molecule type" value="Genomic_DNA"/>
</dbReference>
<dbReference type="PANTHER" id="PTHR42796:SF4">
    <property type="entry name" value="FUMARYLACETOACETATE HYDROLASE DOMAIN-CONTAINING PROTEIN 2A"/>
    <property type="match status" value="1"/>
</dbReference>
<evidence type="ECO:0000256" key="1">
    <source>
        <dbReference type="ARBA" id="ARBA00010211"/>
    </source>
</evidence>
<feature type="region of interest" description="Disordered" evidence="3">
    <location>
        <begin position="292"/>
        <end position="326"/>
    </location>
</feature>
<dbReference type="InterPro" id="IPR051121">
    <property type="entry name" value="FAH"/>
</dbReference>
<reference evidence="5 6" key="1">
    <citation type="journal article" date="2018" name="Microbiome">
        <title>Fine metagenomic profile of the Mediterranean stratified and mixed water columns revealed by assembly and recruitment.</title>
        <authorList>
            <person name="Haro-Moreno J.M."/>
            <person name="Lopez-Perez M."/>
            <person name="De La Torre J.R."/>
            <person name="Picazo A."/>
            <person name="Camacho A."/>
            <person name="Rodriguez-Valera F."/>
        </authorList>
    </citation>
    <scope>NUCLEOTIDE SEQUENCE [LARGE SCALE GENOMIC DNA]</scope>
    <source>
        <strain evidence="5">MED-G57</strain>
    </source>
</reference>
<dbReference type="GO" id="GO:0016787">
    <property type="term" value="F:hydrolase activity"/>
    <property type="evidence" value="ECO:0007669"/>
    <property type="project" value="UniProtKB-KW"/>
</dbReference>
<dbReference type="GO" id="GO:0044281">
    <property type="term" value="P:small molecule metabolic process"/>
    <property type="evidence" value="ECO:0007669"/>
    <property type="project" value="UniProtKB-ARBA"/>
</dbReference>
<comment type="caution">
    <text evidence="5">The sequence shown here is derived from an EMBL/GenBank/DDBJ whole genome shotgun (WGS) entry which is preliminary data.</text>
</comment>
<feature type="domain" description="Fumarylacetoacetase-like C-terminal" evidence="4">
    <location>
        <begin position="96"/>
        <end position="273"/>
    </location>
</feature>
<evidence type="ECO:0000313" key="6">
    <source>
        <dbReference type="Proteomes" id="UP000253570"/>
    </source>
</evidence>
<organism evidence="5 6">
    <name type="scientific">PS1 clade bacterium</name>
    <dbReference type="NCBI Taxonomy" id="2175152"/>
    <lineage>
        <taxon>Bacteria</taxon>
        <taxon>Pseudomonadati</taxon>
        <taxon>Pseudomonadota</taxon>
        <taxon>Alphaproteobacteria</taxon>
        <taxon>PS1 clade</taxon>
    </lineage>
</organism>
<dbReference type="AlphaFoldDB" id="A0A368DKZ9"/>
<evidence type="ECO:0000256" key="3">
    <source>
        <dbReference type="SAM" id="MobiDB-lite"/>
    </source>
</evidence>
<keyword evidence="5" id="KW-0378">Hydrolase</keyword>
<dbReference type="Proteomes" id="UP000253570">
    <property type="component" value="Unassembled WGS sequence"/>
</dbReference>
<dbReference type="Pfam" id="PF01557">
    <property type="entry name" value="FAA_hydrolase"/>
    <property type="match status" value="1"/>
</dbReference>
<dbReference type="InterPro" id="IPR036663">
    <property type="entry name" value="Fumarylacetoacetase_C_sf"/>
</dbReference>
<dbReference type="PANTHER" id="PTHR42796">
    <property type="entry name" value="FUMARYLACETOACETATE HYDROLASE DOMAIN-CONTAINING PROTEIN 2A-RELATED"/>
    <property type="match status" value="1"/>
</dbReference>
<dbReference type="Gene3D" id="3.90.850.10">
    <property type="entry name" value="Fumarylacetoacetase-like, C-terminal domain"/>
    <property type="match status" value="1"/>
</dbReference>
<name>A0A368DKZ9_9PROT</name>
<proteinExistence type="inferred from homology"/>
<evidence type="ECO:0000256" key="2">
    <source>
        <dbReference type="ARBA" id="ARBA00022723"/>
    </source>
</evidence>
<comment type="similarity">
    <text evidence="1">Belongs to the FAH family.</text>
</comment>
<evidence type="ECO:0000259" key="4">
    <source>
        <dbReference type="Pfam" id="PF01557"/>
    </source>
</evidence>
<keyword evidence="2" id="KW-0479">Metal-binding</keyword>
<dbReference type="InterPro" id="IPR011234">
    <property type="entry name" value="Fumarylacetoacetase-like_C"/>
</dbReference>
<dbReference type="GO" id="GO:0046872">
    <property type="term" value="F:metal ion binding"/>
    <property type="evidence" value="ECO:0007669"/>
    <property type="project" value="UniProtKB-KW"/>
</dbReference>